<dbReference type="RefSeq" id="WP_169488319.1">
    <property type="nucleotide sequence ID" value="NZ_JABBGJ010000031.1"/>
</dbReference>
<dbReference type="Proteomes" id="UP000544134">
    <property type="component" value="Unassembled WGS sequence"/>
</dbReference>
<comment type="caution">
    <text evidence="1">The sequence shown here is derived from an EMBL/GenBank/DDBJ whole genome shotgun (WGS) entry which is preliminary data.</text>
</comment>
<dbReference type="EMBL" id="JABBGJ010000031">
    <property type="protein sequence ID" value="NMM01481.1"/>
    <property type="molecule type" value="Genomic_DNA"/>
</dbReference>
<protein>
    <submittedName>
        <fullName evidence="1">Uncharacterized protein</fullName>
    </submittedName>
</protein>
<evidence type="ECO:0000313" key="2">
    <source>
        <dbReference type="Proteomes" id="UP000544134"/>
    </source>
</evidence>
<accession>A0A848IIG5</accession>
<proteinExistence type="predicted"/>
<keyword evidence="2" id="KW-1185">Reference proteome</keyword>
<sequence>MFGIYPAGAQWVRQFTSSEAALVIQERLTQLAGLVAGALTEPFGPQRGAVIATHHGFLVMADTSGPATEIVVVPDVRLQHLLWSYNTGNADQWSGRELKVMMGGNLDNWDALLIDANRKFRWTVSLVEQAIAGTLKKEEPQAAASVDNVVPELDSYPDDLWEPVFDYVPFDGGQSCGL</sequence>
<organism evidence="1 2">
    <name type="scientific">Paraburkholderia polaris</name>
    <dbReference type="NCBI Taxonomy" id="2728848"/>
    <lineage>
        <taxon>Bacteria</taxon>
        <taxon>Pseudomonadati</taxon>
        <taxon>Pseudomonadota</taxon>
        <taxon>Betaproteobacteria</taxon>
        <taxon>Burkholderiales</taxon>
        <taxon>Burkholderiaceae</taxon>
        <taxon>Paraburkholderia</taxon>
    </lineage>
</organism>
<dbReference type="AlphaFoldDB" id="A0A848IIG5"/>
<reference evidence="1 2" key="1">
    <citation type="submission" date="2020-04" db="EMBL/GenBank/DDBJ databases">
        <title>Paraburkholderia sp. RP-4-7 isolated from soil.</title>
        <authorList>
            <person name="Dahal R.H."/>
        </authorList>
    </citation>
    <scope>NUCLEOTIDE SEQUENCE [LARGE SCALE GENOMIC DNA]</scope>
    <source>
        <strain evidence="1 2">RP-4-7</strain>
    </source>
</reference>
<name>A0A848IIG5_9BURK</name>
<gene>
    <name evidence="1" type="ORF">HHL24_26530</name>
</gene>
<evidence type="ECO:0000313" key="1">
    <source>
        <dbReference type="EMBL" id="NMM01481.1"/>
    </source>
</evidence>